<protein>
    <submittedName>
        <fullName evidence="3">Cytochrome P450</fullName>
    </submittedName>
</protein>
<reference evidence="3 4" key="1">
    <citation type="submission" date="2024-09" db="EMBL/GenBank/DDBJ databases">
        <authorList>
            <person name="Sun Q."/>
            <person name="Mori K."/>
        </authorList>
    </citation>
    <scope>NUCLEOTIDE SEQUENCE [LARGE SCALE GENOMIC DNA]</scope>
    <source>
        <strain evidence="3 4">CGMCC 1.15906</strain>
    </source>
</reference>
<organism evidence="3 4">
    <name type="scientific">Kribbella deserti</name>
    <dbReference type="NCBI Taxonomy" id="1926257"/>
    <lineage>
        <taxon>Bacteria</taxon>
        <taxon>Bacillati</taxon>
        <taxon>Actinomycetota</taxon>
        <taxon>Actinomycetes</taxon>
        <taxon>Propionibacteriales</taxon>
        <taxon>Kribbellaceae</taxon>
        <taxon>Kribbella</taxon>
    </lineage>
</organism>
<dbReference type="SUPFAM" id="SSF48264">
    <property type="entry name" value="Cytochrome P450"/>
    <property type="match status" value="1"/>
</dbReference>
<sequence length="418" mass="45948">MVQSLPVIEMGSWHSQTDHEKYRQARDSGHRVVLQYGLRTFITYADVASILVDKKFRPPGPDWLIQRGVPDGPLFDWWNLFFHSQRGEQHRRYRTLLAQVLSSSLLEQIRTSVERRTAELCASLSDTGEVDLVADVCRKAPLEILCSSLGFDDTDFKKIGKYSADFGTVFAGIDKISPEVRAMLETAISTLSRLAKDAIRARSVSPRPDIISRLVAENDAALTEDEVTALVVNLIVGSYDTVPSLLACTIHALLSDPAHWRTISARPEMAAAAVEEANRHESCISIFPYVADEAANVGGVQIEASEMIILSILAANRDPHRFTQPDRFDIYRTNNKHLGMGLGPHYCAGASLSRALTCGTISALATSLPDMRLRDEEVSWNGTSELRAPRSLPVDLRPIPMSSHASAASPTTAGGDRP</sequence>
<gene>
    <name evidence="3" type="ORF">ACFFGN_35305</name>
</gene>
<evidence type="ECO:0000256" key="1">
    <source>
        <dbReference type="ARBA" id="ARBA00010617"/>
    </source>
</evidence>
<comment type="similarity">
    <text evidence="1">Belongs to the cytochrome P450 family.</text>
</comment>
<dbReference type="InterPro" id="IPR036396">
    <property type="entry name" value="Cyt_P450_sf"/>
</dbReference>
<comment type="caution">
    <text evidence="3">The sequence shown here is derived from an EMBL/GenBank/DDBJ whole genome shotgun (WGS) entry which is preliminary data.</text>
</comment>
<evidence type="ECO:0000256" key="2">
    <source>
        <dbReference type="SAM" id="MobiDB-lite"/>
    </source>
</evidence>
<feature type="region of interest" description="Disordered" evidence="2">
    <location>
        <begin position="391"/>
        <end position="418"/>
    </location>
</feature>
<dbReference type="Proteomes" id="UP001589890">
    <property type="component" value="Unassembled WGS sequence"/>
</dbReference>
<keyword evidence="4" id="KW-1185">Reference proteome</keyword>
<evidence type="ECO:0000313" key="4">
    <source>
        <dbReference type="Proteomes" id="UP001589890"/>
    </source>
</evidence>
<proteinExistence type="inferred from homology"/>
<dbReference type="PANTHER" id="PTHR46696:SF1">
    <property type="entry name" value="CYTOCHROME P450 YJIB-RELATED"/>
    <property type="match status" value="1"/>
</dbReference>
<name>A0ABV6R0A8_9ACTN</name>
<dbReference type="PRINTS" id="PR00359">
    <property type="entry name" value="BP450"/>
</dbReference>
<feature type="compositionally biased region" description="Low complexity" evidence="2">
    <location>
        <begin position="402"/>
        <end position="418"/>
    </location>
</feature>
<dbReference type="EMBL" id="JBHLTC010000053">
    <property type="protein sequence ID" value="MFC0629387.1"/>
    <property type="molecule type" value="Genomic_DNA"/>
</dbReference>
<accession>A0ABV6R0A8</accession>
<dbReference type="Gene3D" id="1.10.630.10">
    <property type="entry name" value="Cytochrome P450"/>
    <property type="match status" value="1"/>
</dbReference>
<dbReference type="InterPro" id="IPR002397">
    <property type="entry name" value="Cyt_P450_B"/>
</dbReference>
<dbReference type="RefSeq" id="WP_380057377.1">
    <property type="nucleotide sequence ID" value="NZ_JBHLTC010000053.1"/>
</dbReference>
<evidence type="ECO:0000313" key="3">
    <source>
        <dbReference type="EMBL" id="MFC0629387.1"/>
    </source>
</evidence>
<dbReference type="PANTHER" id="PTHR46696">
    <property type="entry name" value="P450, PUTATIVE (EUROFUNG)-RELATED"/>
    <property type="match status" value="1"/>
</dbReference>